<dbReference type="EMBL" id="JARBHB010000006">
    <property type="protein sequence ID" value="KAJ8881448.1"/>
    <property type="molecule type" value="Genomic_DNA"/>
</dbReference>
<reference evidence="1 2" key="1">
    <citation type="submission" date="2023-02" db="EMBL/GenBank/DDBJ databases">
        <title>LHISI_Scaffold_Assembly.</title>
        <authorList>
            <person name="Stuart O.P."/>
            <person name="Cleave R."/>
            <person name="Magrath M.J.L."/>
            <person name="Mikheyev A.S."/>
        </authorList>
    </citation>
    <scope>NUCLEOTIDE SEQUENCE [LARGE SCALE GENOMIC DNA]</scope>
    <source>
        <strain evidence="1">Daus_M_001</strain>
        <tissue evidence="1">Leg muscle</tissue>
    </source>
</reference>
<comment type="caution">
    <text evidence="1">The sequence shown here is derived from an EMBL/GenBank/DDBJ whole genome shotgun (WGS) entry which is preliminary data.</text>
</comment>
<proteinExistence type="predicted"/>
<dbReference type="PANTHER" id="PTHR47272">
    <property type="entry name" value="DDE_TNP_1_7 DOMAIN-CONTAINING PROTEIN"/>
    <property type="match status" value="1"/>
</dbReference>
<keyword evidence="2" id="KW-1185">Reference proteome</keyword>
<gene>
    <name evidence="1" type="ORF">PR048_017929</name>
</gene>
<name>A0ABQ9HAY6_9NEOP</name>
<evidence type="ECO:0000313" key="2">
    <source>
        <dbReference type="Proteomes" id="UP001159363"/>
    </source>
</evidence>
<protein>
    <submittedName>
        <fullName evidence="1">Uncharacterized protein</fullName>
    </submittedName>
</protein>
<accession>A0ABQ9HAY6</accession>
<dbReference type="Proteomes" id="UP001159363">
    <property type="component" value="Chromosome 5"/>
</dbReference>
<evidence type="ECO:0000313" key="1">
    <source>
        <dbReference type="EMBL" id="KAJ8881448.1"/>
    </source>
</evidence>
<organism evidence="1 2">
    <name type="scientific">Dryococelus australis</name>
    <dbReference type="NCBI Taxonomy" id="614101"/>
    <lineage>
        <taxon>Eukaryota</taxon>
        <taxon>Metazoa</taxon>
        <taxon>Ecdysozoa</taxon>
        <taxon>Arthropoda</taxon>
        <taxon>Hexapoda</taxon>
        <taxon>Insecta</taxon>
        <taxon>Pterygota</taxon>
        <taxon>Neoptera</taxon>
        <taxon>Polyneoptera</taxon>
        <taxon>Phasmatodea</taxon>
        <taxon>Verophasmatodea</taxon>
        <taxon>Anareolatae</taxon>
        <taxon>Phasmatidae</taxon>
        <taxon>Eurycanthinae</taxon>
        <taxon>Dryococelus</taxon>
    </lineage>
</organism>
<sequence length="155" mass="17621">MIPFTGKTKLKQYVKGKPNPVGLKQFVLASPDGVVHDFFLNHDISYLRWSDKKSVLLASTAVDAQPVTQVRRRDKKEKKYVLNLHAYKEVVCQVLFNMIDLAVTNVWKEYGRDRVSLGEKTSAGMDLLDFRLYIGESLGMGAKGYHINTISEEQK</sequence>